<dbReference type="Proteomes" id="UP000295388">
    <property type="component" value="Unassembled WGS sequence"/>
</dbReference>
<comment type="caution">
    <text evidence="4">The sequence shown here is derived from an EMBL/GenBank/DDBJ whole genome shotgun (WGS) entry which is preliminary data.</text>
</comment>
<feature type="compositionally biased region" description="Pro residues" evidence="1">
    <location>
        <begin position="115"/>
        <end position="124"/>
    </location>
</feature>
<feature type="compositionally biased region" description="Low complexity" evidence="1">
    <location>
        <begin position="187"/>
        <end position="202"/>
    </location>
</feature>
<accession>A0A4R6KTP4</accession>
<reference evidence="4 5" key="1">
    <citation type="submission" date="2019-03" db="EMBL/GenBank/DDBJ databases">
        <title>Genomic Encyclopedia of Type Strains, Phase III (KMG-III): the genomes of soil and plant-associated and newly described type strains.</title>
        <authorList>
            <person name="Whitman W."/>
        </authorList>
    </citation>
    <scope>NUCLEOTIDE SEQUENCE [LARGE SCALE GENOMIC DNA]</scope>
    <source>
        <strain evidence="4 5">VKM Ac-2527</strain>
    </source>
</reference>
<gene>
    <name evidence="4" type="ORF">EV643_101689</name>
</gene>
<evidence type="ECO:0000313" key="4">
    <source>
        <dbReference type="EMBL" id="TDO54898.1"/>
    </source>
</evidence>
<dbReference type="Pfam" id="PF12089">
    <property type="entry name" value="DUF3566"/>
    <property type="match status" value="1"/>
</dbReference>
<feature type="region of interest" description="Disordered" evidence="1">
    <location>
        <begin position="1"/>
        <end position="220"/>
    </location>
</feature>
<feature type="region of interest" description="Disordered" evidence="1">
    <location>
        <begin position="235"/>
        <end position="263"/>
    </location>
</feature>
<evidence type="ECO:0000313" key="5">
    <source>
        <dbReference type="Proteomes" id="UP000295388"/>
    </source>
</evidence>
<keyword evidence="2" id="KW-0472">Membrane</keyword>
<evidence type="ECO:0000256" key="1">
    <source>
        <dbReference type="SAM" id="MobiDB-lite"/>
    </source>
</evidence>
<feature type="domain" description="DUF3566" evidence="3">
    <location>
        <begin position="264"/>
        <end position="381"/>
    </location>
</feature>
<keyword evidence="2 4" id="KW-0812">Transmembrane</keyword>
<feature type="transmembrane region" description="Helical" evidence="2">
    <location>
        <begin position="282"/>
        <end position="304"/>
    </location>
</feature>
<dbReference type="AlphaFoldDB" id="A0A4R6KTP4"/>
<evidence type="ECO:0000256" key="2">
    <source>
        <dbReference type="SAM" id="Phobius"/>
    </source>
</evidence>
<keyword evidence="5" id="KW-1185">Reference proteome</keyword>
<proteinExistence type="predicted"/>
<feature type="compositionally biased region" description="Low complexity" evidence="1">
    <location>
        <begin position="125"/>
        <end position="144"/>
    </location>
</feature>
<feature type="transmembrane region" description="Helical" evidence="2">
    <location>
        <begin position="340"/>
        <end position="366"/>
    </location>
</feature>
<dbReference type="EMBL" id="SNWQ01000001">
    <property type="protein sequence ID" value="TDO54898.1"/>
    <property type="molecule type" value="Genomic_DNA"/>
</dbReference>
<feature type="compositionally biased region" description="Low complexity" evidence="1">
    <location>
        <begin position="90"/>
        <end position="114"/>
    </location>
</feature>
<feature type="compositionally biased region" description="Gly residues" evidence="1">
    <location>
        <begin position="80"/>
        <end position="89"/>
    </location>
</feature>
<protein>
    <submittedName>
        <fullName evidence="4">Transmembrane protein DUF3566</fullName>
    </submittedName>
</protein>
<name>A0A4R6KTP4_9ACTN</name>
<organism evidence="4 5">
    <name type="scientific">Kribbella caucasensis</name>
    <dbReference type="NCBI Taxonomy" id="2512215"/>
    <lineage>
        <taxon>Bacteria</taxon>
        <taxon>Bacillati</taxon>
        <taxon>Actinomycetota</taxon>
        <taxon>Actinomycetes</taxon>
        <taxon>Propionibacteriales</taxon>
        <taxon>Kribbellaceae</taxon>
        <taxon>Kribbella</taxon>
    </lineage>
</organism>
<feature type="compositionally biased region" description="Polar residues" evidence="1">
    <location>
        <begin position="205"/>
        <end position="217"/>
    </location>
</feature>
<sequence length="384" mass="38932">MTNRARPTWPDGADNAKSQRSPQGGNGKAPSNPPAGPASNGRAGGSQPRPGTPNGQKAAQNPTDLRPQPRTVNQPQPGGSQPGPSGGSQSGPSSAGSKPGSSGSKPGSSVGSKPARPPQQPPVRPVSKQSQPSPSIQSSSIPPISTHPGVGQPGLAVPAAKAGQSPVGQRPASVTPSTPGRPEPRLTSGPATPGQPATPAYGQTGKLSSPSAKSTETFGDRVSAAKQAVLDKAAAVKEAASTDKPRPSAATEPAPRPSTRGQVRKARLRLARLDPWSVMKTSFLLSIAFGIVTWVAVFIVWSAIGAAGVFDNINNTVSEVLGTPSAEPFRIENYINTGKVMGFTTLLACADVLILTALATLGSFLYNIAATLLGGLEVTLASED</sequence>
<keyword evidence="2" id="KW-1133">Transmembrane helix</keyword>
<dbReference type="OrthoDB" id="3240216at2"/>
<feature type="compositionally biased region" description="Polar residues" evidence="1">
    <location>
        <begin position="53"/>
        <end position="63"/>
    </location>
</feature>
<dbReference type="InterPro" id="IPR021949">
    <property type="entry name" value="DUF3566_TM"/>
</dbReference>
<evidence type="ECO:0000259" key="3">
    <source>
        <dbReference type="Pfam" id="PF12089"/>
    </source>
</evidence>
<dbReference type="RefSeq" id="WP_133798427.1">
    <property type="nucleotide sequence ID" value="NZ_SNWQ01000001.1"/>
</dbReference>